<dbReference type="Proteomes" id="UP000499080">
    <property type="component" value="Unassembled WGS sequence"/>
</dbReference>
<dbReference type="AlphaFoldDB" id="A0A4Y2VR27"/>
<protein>
    <submittedName>
        <fullName evidence="1">Uncharacterized protein</fullName>
    </submittedName>
</protein>
<sequence length="147" mass="16922">MCFGECKALWPQCDTTSSFFKRGKTKIFKLFEKRHDLIDFAEVLTNIGSSPDLILTNGTRFLLAMYGAPKQIDSIEKYRYVCSNCQGQSCSNVESNITDEDAYDIDEEISDPSFFLEQSIEMQQQGEEVSEEEHITVEEFEDYFDDS</sequence>
<reference evidence="1 2" key="1">
    <citation type="journal article" date="2019" name="Sci. Rep.">
        <title>Orb-weaving spider Araneus ventricosus genome elucidates the spidroin gene catalogue.</title>
        <authorList>
            <person name="Kono N."/>
            <person name="Nakamura H."/>
            <person name="Ohtoshi R."/>
            <person name="Moran D.A.P."/>
            <person name="Shinohara A."/>
            <person name="Yoshida Y."/>
            <person name="Fujiwara M."/>
            <person name="Mori M."/>
            <person name="Tomita M."/>
            <person name="Arakawa K."/>
        </authorList>
    </citation>
    <scope>NUCLEOTIDE SEQUENCE [LARGE SCALE GENOMIC DNA]</scope>
</reference>
<dbReference type="OrthoDB" id="6753017at2759"/>
<keyword evidence="2" id="KW-1185">Reference proteome</keyword>
<evidence type="ECO:0000313" key="2">
    <source>
        <dbReference type="Proteomes" id="UP000499080"/>
    </source>
</evidence>
<name>A0A4Y2VR27_ARAVE</name>
<comment type="caution">
    <text evidence="1">The sequence shown here is derived from an EMBL/GenBank/DDBJ whole genome shotgun (WGS) entry which is preliminary data.</text>
</comment>
<evidence type="ECO:0000313" key="1">
    <source>
        <dbReference type="EMBL" id="GBO27795.1"/>
    </source>
</evidence>
<dbReference type="EMBL" id="BGPR01050851">
    <property type="protein sequence ID" value="GBO27795.1"/>
    <property type="molecule type" value="Genomic_DNA"/>
</dbReference>
<gene>
    <name evidence="1" type="ORF">AVEN_198098_1</name>
</gene>
<organism evidence="1 2">
    <name type="scientific">Araneus ventricosus</name>
    <name type="common">Orbweaver spider</name>
    <name type="synonym">Epeira ventricosa</name>
    <dbReference type="NCBI Taxonomy" id="182803"/>
    <lineage>
        <taxon>Eukaryota</taxon>
        <taxon>Metazoa</taxon>
        <taxon>Ecdysozoa</taxon>
        <taxon>Arthropoda</taxon>
        <taxon>Chelicerata</taxon>
        <taxon>Arachnida</taxon>
        <taxon>Araneae</taxon>
        <taxon>Araneomorphae</taxon>
        <taxon>Entelegynae</taxon>
        <taxon>Araneoidea</taxon>
        <taxon>Araneidae</taxon>
        <taxon>Araneus</taxon>
    </lineage>
</organism>
<accession>A0A4Y2VR27</accession>
<proteinExistence type="predicted"/>